<keyword evidence="3" id="KW-1185">Reference proteome</keyword>
<sequence length="65" mass="6782">MGKIKEGDEVIVKIPDISNEACEGVVTLIGPSLDESGNGTNVEIAVISDNKSIKPGLFAEIGLKK</sequence>
<dbReference type="EMBL" id="JJMM01000010">
    <property type="protein sequence ID" value="KDR95649.1"/>
    <property type="molecule type" value="Genomic_DNA"/>
</dbReference>
<reference evidence="2 3" key="1">
    <citation type="submission" date="2014-03" db="EMBL/GenBank/DDBJ databases">
        <title>Genome sequence of Clostridium litorale W6, DSM 5388.</title>
        <authorList>
            <person name="Poehlein A."/>
            <person name="Jagirdar A."/>
            <person name="Khonsari B."/>
            <person name="Chibani C.M."/>
            <person name="Gutierrez Gutierrez D.A."/>
            <person name="Davydova E."/>
            <person name="Alghaithi H.S."/>
            <person name="Nair K.P."/>
            <person name="Dhamotharan K."/>
            <person name="Chandran L."/>
            <person name="G W."/>
            <person name="Daniel R."/>
        </authorList>
    </citation>
    <scope>NUCLEOTIDE SEQUENCE [LARGE SCALE GENOMIC DNA]</scope>
    <source>
        <strain evidence="2 3">W6</strain>
    </source>
</reference>
<feature type="domain" description="CusB-like beta-barrel" evidence="1">
    <location>
        <begin position="2"/>
        <end position="64"/>
    </location>
</feature>
<dbReference type="Gene3D" id="2.40.30.170">
    <property type="match status" value="1"/>
</dbReference>
<dbReference type="InterPro" id="IPR058792">
    <property type="entry name" value="Beta-barrel_RND_2"/>
</dbReference>
<dbReference type="OrthoDB" id="9811754at2"/>
<proteinExistence type="predicted"/>
<dbReference type="Proteomes" id="UP000027946">
    <property type="component" value="Unassembled WGS sequence"/>
</dbReference>
<evidence type="ECO:0000313" key="3">
    <source>
        <dbReference type="Proteomes" id="UP000027946"/>
    </source>
</evidence>
<protein>
    <recommendedName>
        <fullName evidence="1">CusB-like beta-barrel domain-containing protein</fullName>
    </recommendedName>
</protein>
<dbReference type="Pfam" id="PF25954">
    <property type="entry name" value="Beta-barrel_RND_2"/>
    <property type="match status" value="1"/>
</dbReference>
<organism evidence="2 3">
    <name type="scientific">Peptoclostridium litorale DSM 5388</name>
    <dbReference type="NCBI Taxonomy" id="1121324"/>
    <lineage>
        <taxon>Bacteria</taxon>
        <taxon>Bacillati</taxon>
        <taxon>Bacillota</taxon>
        <taxon>Clostridia</taxon>
        <taxon>Peptostreptococcales</taxon>
        <taxon>Peptoclostridiaceae</taxon>
        <taxon>Peptoclostridium</taxon>
    </lineage>
</organism>
<evidence type="ECO:0000313" key="2">
    <source>
        <dbReference type="EMBL" id="KDR95649.1"/>
    </source>
</evidence>
<comment type="caution">
    <text evidence="2">The sequence shown here is derived from an EMBL/GenBank/DDBJ whole genome shotgun (WGS) entry which is preliminary data.</text>
</comment>
<dbReference type="STRING" id="1121324.CLIT_10c03760"/>
<evidence type="ECO:0000259" key="1">
    <source>
        <dbReference type="Pfam" id="PF25954"/>
    </source>
</evidence>
<accession>A0A069RF48</accession>
<gene>
    <name evidence="2" type="ORF">CLIT_10c03760</name>
</gene>
<dbReference type="RefSeq" id="WP_038264050.1">
    <property type="nucleotide sequence ID" value="NZ_FSRH01000006.1"/>
</dbReference>
<dbReference type="AlphaFoldDB" id="A0A069RF48"/>
<name>A0A069RF48_PEPLI</name>